<evidence type="ECO:0000313" key="1">
    <source>
        <dbReference type="EMBL" id="KAH3734350.1"/>
    </source>
</evidence>
<comment type="caution">
    <text evidence="1">The sequence shown here is derived from an EMBL/GenBank/DDBJ whole genome shotgun (WGS) entry which is preliminary data.</text>
</comment>
<organism evidence="1 2">
    <name type="scientific">Dreissena polymorpha</name>
    <name type="common">Zebra mussel</name>
    <name type="synonym">Mytilus polymorpha</name>
    <dbReference type="NCBI Taxonomy" id="45954"/>
    <lineage>
        <taxon>Eukaryota</taxon>
        <taxon>Metazoa</taxon>
        <taxon>Spiralia</taxon>
        <taxon>Lophotrochozoa</taxon>
        <taxon>Mollusca</taxon>
        <taxon>Bivalvia</taxon>
        <taxon>Autobranchia</taxon>
        <taxon>Heteroconchia</taxon>
        <taxon>Euheterodonta</taxon>
        <taxon>Imparidentia</taxon>
        <taxon>Neoheterodontei</taxon>
        <taxon>Myida</taxon>
        <taxon>Dreissenoidea</taxon>
        <taxon>Dreissenidae</taxon>
        <taxon>Dreissena</taxon>
    </lineage>
</organism>
<dbReference type="Proteomes" id="UP000828390">
    <property type="component" value="Unassembled WGS sequence"/>
</dbReference>
<dbReference type="PANTHER" id="PTHR26392:SF92">
    <property type="entry name" value="PROTEIN KINASE DOMAIN-CONTAINING PROTEIN"/>
    <property type="match status" value="1"/>
</dbReference>
<gene>
    <name evidence="1" type="ORF">DPMN_040789</name>
</gene>
<name>A0A9D4HTE4_DREPO</name>
<protein>
    <submittedName>
        <fullName evidence="1">Uncharacterized protein</fullName>
    </submittedName>
</protein>
<dbReference type="AlphaFoldDB" id="A0A9D4HTE4"/>
<dbReference type="EMBL" id="JAIWYP010000011">
    <property type="protein sequence ID" value="KAH3734350.1"/>
    <property type="molecule type" value="Genomic_DNA"/>
</dbReference>
<evidence type="ECO:0000313" key="2">
    <source>
        <dbReference type="Proteomes" id="UP000828390"/>
    </source>
</evidence>
<sequence length="115" mass="13166">MVLYNIQSHVTIVDTPGVGECKLLSEKLFEYLPKAAAFIYVLNSANSGGVQEDRVRYVYQPRSEKPGFNPVLPSGLSHSSNWINLFPKLWMSSIFISIFRIFLTEIPLSKQHRHR</sequence>
<accession>A0A9D4HTE4</accession>
<dbReference type="PANTHER" id="PTHR26392">
    <property type="entry name" value="MITOGEN-ACTIVATED PROTEIN KINASE KINASE KINASE 7-RELATED"/>
    <property type="match status" value="1"/>
</dbReference>
<reference evidence="1" key="1">
    <citation type="journal article" date="2019" name="bioRxiv">
        <title>The Genome of the Zebra Mussel, Dreissena polymorpha: A Resource for Invasive Species Research.</title>
        <authorList>
            <person name="McCartney M.A."/>
            <person name="Auch B."/>
            <person name="Kono T."/>
            <person name="Mallez S."/>
            <person name="Zhang Y."/>
            <person name="Obille A."/>
            <person name="Becker A."/>
            <person name="Abrahante J.E."/>
            <person name="Garbe J."/>
            <person name="Badalamenti J.P."/>
            <person name="Herman A."/>
            <person name="Mangelson H."/>
            <person name="Liachko I."/>
            <person name="Sullivan S."/>
            <person name="Sone E.D."/>
            <person name="Koren S."/>
            <person name="Silverstein K.A.T."/>
            <person name="Beckman K.B."/>
            <person name="Gohl D.M."/>
        </authorList>
    </citation>
    <scope>NUCLEOTIDE SEQUENCE</scope>
    <source>
        <strain evidence="1">Duluth1</strain>
        <tissue evidence="1">Whole animal</tissue>
    </source>
</reference>
<reference evidence="1" key="2">
    <citation type="submission" date="2020-11" db="EMBL/GenBank/DDBJ databases">
        <authorList>
            <person name="McCartney M.A."/>
            <person name="Auch B."/>
            <person name="Kono T."/>
            <person name="Mallez S."/>
            <person name="Becker A."/>
            <person name="Gohl D.M."/>
            <person name="Silverstein K.A.T."/>
            <person name="Koren S."/>
            <person name="Bechman K.B."/>
            <person name="Herman A."/>
            <person name="Abrahante J.E."/>
            <person name="Garbe J."/>
        </authorList>
    </citation>
    <scope>NUCLEOTIDE SEQUENCE</scope>
    <source>
        <strain evidence="1">Duluth1</strain>
        <tissue evidence="1">Whole animal</tissue>
    </source>
</reference>
<keyword evidence="2" id="KW-1185">Reference proteome</keyword>
<proteinExistence type="predicted"/>